<dbReference type="InterPro" id="IPR032675">
    <property type="entry name" value="LRR_dom_sf"/>
</dbReference>
<gene>
    <name evidence="3" type="ORF">BGZ65_004517</name>
</gene>
<protein>
    <recommendedName>
        <fullName evidence="5">F-box domain-containing protein</fullName>
    </recommendedName>
</protein>
<sequence>MDTVRIFHRQRIGAFLRGREGVSATNRNNRASGSPGRATLLKKGGEGLLSVTIGRKNQPLILTPTSALTAEQVLSIPELTLLLLNLSPPWSWPTMCLISKSCAHVIQPRIWKVVVCNTPTTFARIQPYFRKQAHLVQILDLASMPQPWISDLLLELSYLQALPNIITLTLRNSKVTTVELSSLLEKLLQLREIDIRDCTLDKHPLEILSPCRKIESMAFTQDEIPLSSEHGPESIFNSWPQLRRLNISRWADHDTIIPTLQLEEVIRTSRLDLESLELTLLCLSDCRFSGPVLAHMAASLVFLQSITVRHCALVTTQDLLMVAQSCPSIRHVDLAGFTINDEMFGLFARAASTLVSLVLTDCIFSSAGLKQVPEHCVGLMSSHTTQEVKASEGQVSSGTAALAAGAKILQSFKPLSGICESLCGMHLFPNDPKRQTIAYHYCHMIDEDRRQCLLYDSNSENAKLVGVEYVISEKLFKSLDEDEKKYWHSHKYEVESGLLVLVAKAMVPESVAQAAEMTPFQILVNTYGKTIQLWPVDEKGECSSHIPTGPPRLLMSFTRDEQVNIGLLHKRDQDMGISTAQKRKEREGKIQGNPVADGADQWEKGKPWQIYDEGPRGSVSMKM</sequence>
<evidence type="ECO:0000256" key="1">
    <source>
        <dbReference type="ARBA" id="ARBA00009740"/>
    </source>
</evidence>
<dbReference type="EMBL" id="JAAAHW010003185">
    <property type="protein sequence ID" value="KAF9987247.1"/>
    <property type="molecule type" value="Genomic_DNA"/>
</dbReference>
<dbReference type="SUPFAM" id="SSF52047">
    <property type="entry name" value="RNI-like"/>
    <property type="match status" value="1"/>
</dbReference>
<dbReference type="Pfam" id="PF06884">
    <property type="entry name" value="DUF1264"/>
    <property type="match status" value="1"/>
</dbReference>
<dbReference type="AlphaFoldDB" id="A0A9P6MBI1"/>
<organism evidence="3 4">
    <name type="scientific">Modicella reniformis</name>
    <dbReference type="NCBI Taxonomy" id="1440133"/>
    <lineage>
        <taxon>Eukaryota</taxon>
        <taxon>Fungi</taxon>
        <taxon>Fungi incertae sedis</taxon>
        <taxon>Mucoromycota</taxon>
        <taxon>Mortierellomycotina</taxon>
        <taxon>Mortierellomycetes</taxon>
        <taxon>Mortierellales</taxon>
        <taxon>Mortierellaceae</taxon>
        <taxon>Modicella</taxon>
    </lineage>
</organism>
<evidence type="ECO:0008006" key="5">
    <source>
        <dbReference type="Google" id="ProtNLM"/>
    </source>
</evidence>
<dbReference type="Gene3D" id="3.80.10.10">
    <property type="entry name" value="Ribonuclease Inhibitor"/>
    <property type="match status" value="1"/>
</dbReference>
<dbReference type="Proteomes" id="UP000749646">
    <property type="component" value="Unassembled WGS sequence"/>
</dbReference>
<evidence type="ECO:0000313" key="3">
    <source>
        <dbReference type="EMBL" id="KAF9987247.1"/>
    </source>
</evidence>
<proteinExistence type="inferred from homology"/>
<dbReference type="OrthoDB" id="1901244at2759"/>
<name>A0A9P6MBI1_9FUNG</name>
<feature type="region of interest" description="Disordered" evidence="2">
    <location>
        <begin position="579"/>
        <end position="623"/>
    </location>
</feature>
<reference evidence="3" key="1">
    <citation type="journal article" date="2020" name="Fungal Divers.">
        <title>Resolving the Mortierellaceae phylogeny through synthesis of multi-gene phylogenetics and phylogenomics.</title>
        <authorList>
            <person name="Vandepol N."/>
            <person name="Liber J."/>
            <person name="Desiro A."/>
            <person name="Na H."/>
            <person name="Kennedy M."/>
            <person name="Barry K."/>
            <person name="Grigoriev I.V."/>
            <person name="Miller A.N."/>
            <person name="O'Donnell K."/>
            <person name="Stajich J.E."/>
            <person name="Bonito G."/>
        </authorList>
    </citation>
    <scope>NUCLEOTIDE SEQUENCE</scope>
    <source>
        <strain evidence="3">MES-2147</strain>
    </source>
</reference>
<accession>A0A9P6MBI1</accession>
<dbReference type="PANTHER" id="PTHR31360">
    <property type="match status" value="1"/>
</dbReference>
<evidence type="ECO:0000256" key="2">
    <source>
        <dbReference type="SAM" id="MobiDB-lite"/>
    </source>
</evidence>
<dbReference type="InterPro" id="IPR010686">
    <property type="entry name" value="OBAP-like"/>
</dbReference>
<evidence type="ECO:0000313" key="4">
    <source>
        <dbReference type="Proteomes" id="UP000749646"/>
    </source>
</evidence>
<comment type="similarity">
    <text evidence="1">Belongs to the OBAP family.</text>
</comment>
<dbReference type="PANTHER" id="PTHR31360:SF0">
    <property type="entry name" value="OIL BODY-ASSOCIATED PROTEIN 1B"/>
    <property type="match status" value="1"/>
</dbReference>
<comment type="caution">
    <text evidence="3">The sequence shown here is derived from an EMBL/GenBank/DDBJ whole genome shotgun (WGS) entry which is preliminary data.</text>
</comment>
<keyword evidence="4" id="KW-1185">Reference proteome</keyword>